<keyword evidence="5 7" id="KW-1133">Transmembrane helix</keyword>
<proteinExistence type="inferred from homology"/>
<accession>A0A239L6W3</accession>
<evidence type="ECO:0000256" key="2">
    <source>
        <dbReference type="ARBA" id="ARBA00006386"/>
    </source>
</evidence>
<evidence type="ECO:0000256" key="7">
    <source>
        <dbReference type="SAM" id="Phobius"/>
    </source>
</evidence>
<dbReference type="InterPro" id="IPR053166">
    <property type="entry name" value="UPF0718_permease"/>
</dbReference>
<dbReference type="OrthoDB" id="9777774at2"/>
<evidence type="ECO:0000256" key="3">
    <source>
        <dbReference type="ARBA" id="ARBA00022475"/>
    </source>
</evidence>
<feature type="transmembrane region" description="Helical" evidence="7">
    <location>
        <begin position="71"/>
        <end position="89"/>
    </location>
</feature>
<keyword evidence="6 7" id="KW-0472">Membrane</keyword>
<feature type="transmembrane region" description="Helical" evidence="7">
    <location>
        <begin position="18"/>
        <end position="35"/>
    </location>
</feature>
<feature type="transmembrane region" description="Helical" evidence="7">
    <location>
        <begin position="109"/>
        <end position="131"/>
    </location>
</feature>
<keyword evidence="9" id="KW-1185">Reference proteome</keyword>
<dbReference type="InterPro" id="IPR005524">
    <property type="entry name" value="DUF318"/>
</dbReference>
<dbReference type="EMBL" id="FZOY01000009">
    <property type="protein sequence ID" value="SNT26356.1"/>
    <property type="molecule type" value="Genomic_DNA"/>
</dbReference>
<dbReference type="Pfam" id="PF03773">
    <property type="entry name" value="ArsP_1"/>
    <property type="match status" value="1"/>
</dbReference>
<evidence type="ECO:0000313" key="8">
    <source>
        <dbReference type="EMBL" id="SNT26356.1"/>
    </source>
</evidence>
<dbReference type="RefSeq" id="WP_089234774.1">
    <property type="nucleotide sequence ID" value="NZ_FZOY01000009.1"/>
</dbReference>
<evidence type="ECO:0000256" key="5">
    <source>
        <dbReference type="ARBA" id="ARBA00022989"/>
    </source>
</evidence>
<dbReference type="PANTHER" id="PTHR42775:SF1">
    <property type="entry name" value="PERMEASE RV2963-RELATED"/>
    <property type="match status" value="1"/>
</dbReference>
<evidence type="ECO:0000256" key="1">
    <source>
        <dbReference type="ARBA" id="ARBA00004651"/>
    </source>
</evidence>
<evidence type="ECO:0000313" key="9">
    <source>
        <dbReference type="Proteomes" id="UP000198426"/>
    </source>
</evidence>
<name>A0A239L6W3_9RHOB</name>
<evidence type="ECO:0000256" key="4">
    <source>
        <dbReference type="ARBA" id="ARBA00022692"/>
    </source>
</evidence>
<keyword evidence="3" id="KW-1003">Cell membrane</keyword>
<dbReference type="Proteomes" id="UP000198426">
    <property type="component" value="Unassembled WGS sequence"/>
</dbReference>
<feature type="transmembrane region" description="Helical" evidence="7">
    <location>
        <begin position="266"/>
        <end position="291"/>
    </location>
</feature>
<comment type="similarity">
    <text evidence="2">Belongs to the UPF0718 family.</text>
</comment>
<feature type="transmembrane region" description="Helical" evidence="7">
    <location>
        <begin position="298"/>
        <end position="316"/>
    </location>
</feature>
<feature type="transmembrane region" description="Helical" evidence="7">
    <location>
        <begin position="168"/>
        <end position="186"/>
    </location>
</feature>
<organism evidence="8 9">
    <name type="scientific">Tropicimonas sediminicola</name>
    <dbReference type="NCBI Taxonomy" id="1031541"/>
    <lineage>
        <taxon>Bacteria</taxon>
        <taxon>Pseudomonadati</taxon>
        <taxon>Pseudomonadota</taxon>
        <taxon>Alphaproteobacteria</taxon>
        <taxon>Rhodobacterales</taxon>
        <taxon>Roseobacteraceae</taxon>
        <taxon>Tropicimonas</taxon>
    </lineage>
</organism>
<reference evidence="8 9" key="1">
    <citation type="submission" date="2017-06" db="EMBL/GenBank/DDBJ databases">
        <authorList>
            <person name="Kim H.J."/>
            <person name="Triplett B.A."/>
        </authorList>
    </citation>
    <scope>NUCLEOTIDE SEQUENCE [LARGE SCALE GENOMIC DNA]</scope>
    <source>
        <strain evidence="8 9">DSM 29339</strain>
    </source>
</reference>
<feature type="transmembrane region" description="Helical" evidence="7">
    <location>
        <begin position="235"/>
        <end position="254"/>
    </location>
</feature>
<evidence type="ECO:0000256" key="6">
    <source>
        <dbReference type="ARBA" id="ARBA00023136"/>
    </source>
</evidence>
<evidence type="ECO:0008006" key="10">
    <source>
        <dbReference type="Google" id="ProtNLM"/>
    </source>
</evidence>
<dbReference type="AlphaFoldDB" id="A0A239L6W3"/>
<keyword evidence="4 7" id="KW-0812">Transmembrane</keyword>
<dbReference type="PANTHER" id="PTHR42775">
    <property type="entry name" value="PERMEASE RV2963-RELATED"/>
    <property type="match status" value="1"/>
</dbReference>
<sequence>MTVETHTPAPHGRDASDWLWYAGVPAAGGVLYLLYGQLIPFSEWVTSFFPVARDSHTGEAIAFFFYDVPKVLLLLTGIVFVVGVLRSWFSPEKTRAILAGRHHLWGYPLAALLGVLTPFCSCSSVPLFIGFVSAGIPLGVTFSFLIAGPMVGPVGLGLLYGLVGWQVATIYLVFGFTIATVAGFVLGRMGLERYLQDWVREMTAGPVGDLPEEHLTLVDRLKIGGEQVREIVGKVWIWVLFGIGIGAAIHGYVPEAMMLRIMGGEAWWSVPAAVVVGVPMYTNAAGVIPIVEALLGKGAALGTTLAFMMSVIALSLPEMVILKQVLTYRLIAIFIAVVSMGILATGFLFNFLM</sequence>
<protein>
    <recommendedName>
        <fullName evidence="10">Permease</fullName>
    </recommendedName>
</protein>
<feature type="transmembrane region" description="Helical" evidence="7">
    <location>
        <begin position="328"/>
        <end position="352"/>
    </location>
</feature>
<comment type="subcellular location">
    <subcellularLocation>
        <location evidence="1">Cell membrane</location>
        <topology evidence="1">Multi-pass membrane protein</topology>
    </subcellularLocation>
</comment>
<gene>
    <name evidence="8" type="ORF">SAMN05421757_10917</name>
</gene>
<dbReference type="GO" id="GO:0005886">
    <property type="term" value="C:plasma membrane"/>
    <property type="evidence" value="ECO:0007669"/>
    <property type="project" value="UniProtKB-SubCell"/>
</dbReference>
<feature type="transmembrane region" description="Helical" evidence="7">
    <location>
        <begin position="138"/>
        <end position="162"/>
    </location>
</feature>